<feature type="non-terminal residue" evidence="1">
    <location>
        <position position="1"/>
    </location>
</feature>
<sequence>PDGSFTSNNARAKSLKFKPGEASAIEDWIEENWRPRLDDMFIFMTDQRALELYEFDTQEGTTITFSYYQRQKIREELLFGQRKDIMRGEIKADQNVLWDGAHISQPQLSKEDYVKGLKTMMKHILNKVRRMNHKAWRKFKFPLLDFDIWGDFPPLDDTKDELVILEVDLSKPEDYEEAMNRLKNFFIDCEMVTRGLLQCKGREPKRMTGKTGKDRTPLGERDKFIEWLKSVPA</sequence>
<feature type="non-terminal residue" evidence="1">
    <location>
        <position position="233"/>
    </location>
</feature>
<organism evidence="1">
    <name type="scientific">marine metagenome</name>
    <dbReference type="NCBI Taxonomy" id="408172"/>
    <lineage>
        <taxon>unclassified sequences</taxon>
        <taxon>metagenomes</taxon>
        <taxon>ecological metagenomes</taxon>
    </lineage>
</organism>
<protein>
    <submittedName>
        <fullName evidence="1">Uncharacterized protein</fullName>
    </submittedName>
</protein>
<accession>A0A383DZU8</accession>
<gene>
    <name evidence="1" type="ORF">METZ01_LOCUS502723</name>
</gene>
<dbReference type="EMBL" id="UINC01221505">
    <property type="protein sequence ID" value="SVE49869.1"/>
    <property type="molecule type" value="Genomic_DNA"/>
</dbReference>
<proteinExistence type="predicted"/>
<dbReference type="AlphaFoldDB" id="A0A383DZU8"/>
<name>A0A383DZU8_9ZZZZ</name>
<evidence type="ECO:0000313" key="1">
    <source>
        <dbReference type="EMBL" id="SVE49869.1"/>
    </source>
</evidence>
<reference evidence="1" key="1">
    <citation type="submission" date="2018-05" db="EMBL/GenBank/DDBJ databases">
        <authorList>
            <person name="Lanie J.A."/>
            <person name="Ng W.-L."/>
            <person name="Kazmierczak K.M."/>
            <person name="Andrzejewski T.M."/>
            <person name="Davidsen T.M."/>
            <person name="Wayne K.J."/>
            <person name="Tettelin H."/>
            <person name="Glass J.I."/>
            <person name="Rusch D."/>
            <person name="Podicherti R."/>
            <person name="Tsui H.-C.T."/>
            <person name="Winkler M.E."/>
        </authorList>
    </citation>
    <scope>NUCLEOTIDE SEQUENCE</scope>
</reference>